<accession>A0A7W7ZN46</accession>
<gene>
    <name evidence="2" type="ORF">HDF15_000969</name>
</gene>
<proteinExistence type="predicted"/>
<comment type="caution">
    <text evidence="2">The sequence shown here is derived from an EMBL/GenBank/DDBJ whole genome shotgun (WGS) entry which is preliminary data.</text>
</comment>
<organism evidence="2 3">
    <name type="scientific">Granulicella mallensis</name>
    <dbReference type="NCBI Taxonomy" id="940614"/>
    <lineage>
        <taxon>Bacteria</taxon>
        <taxon>Pseudomonadati</taxon>
        <taxon>Acidobacteriota</taxon>
        <taxon>Terriglobia</taxon>
        <taxon>Terriglobales</taxon>
        <taxon>Acidobacteriaceae</taxon>
        <taxon>Granulicella</taxon>
    </lineage>
</organism>
<dbReference type="AlphaFoldDB" id="A0A7W7ZN46"/>
<dbReference type="Proteomes" id="UP000584867">
    <property type="component" value="Unassembled WGS sequence"/>
</dbReference>
<reference evidence="2 3" key="1">
    <citation type="submission" date="2020-08" db="EMBL/GenBank/DDBJ databases">
        <title>Genomic Encyclopedia of Type Strains, Phase IV (KMG-V): Genome sequencing to study the core and pangenomes of soil and plant-associated prokaryotes.</title>
        <authorList>
            <person name="Whitman W."/>
        </authorList>
    </citation>
    <scope>NUCLEOTIDE SEQUENCE [LARGE SCALE GENOMIC DNA]</scope>
    <source>
        <strain evidence="2 3">X5P3</strain>
    </source>
</reference>
<evidence type="ECO:0000259" key="1">
    <source>
        <dbReference type="Pfam" id="PF01370"/>
    </source>
</evidence>
<dbReference type="InterPro" id="IPR036291">
    <property type="entry name" value="NAD(P)-bd_dom_sf"/>
</dbReference>
<name>A0A7W7ZN46_9BACT</name>
<evidence type="ECO:0000313" key="2">
    <source>
        <dbReference type="EMBL" id="MBB5062639.1"/>
    </source>
</evidence>
<dbReference type="Gene3D" id="3.40.50.720">
    <property type="entry name" value="NAD(P)-binding Rossmann-like Domain"/>
    <property type="match status" value="1"/>
</dbReference>
<protein>
    <submittedName>
        <fullName evidence="2">Nucleoside-diphosphate-sugar epimerase</fullName>
    </submittedName>
</protein>
<evidence type="ECO:0000313" key="3">
    <source>
        <dbReference type="Proteomes" id="UP000584867"/>
    </source>
</evidence>
<dbReference type="SUPFAM" id="SSF51735">
    <property type="entry name" value="NAD(P)-binding Rossmann-fold domains"/>
    <property type="match status" value="1"/>
</dbReference>
<dbReference type="Pfam" id="PF01370">
    <property type="entry name" value="Epimerase"/>
    <property type="match status" value="1"/>
</dbReference>
<dbReference type="RefSeq" id="WP_409254858.1">
    <property type="nucleotide sequence ID" value="NZ_JACHIO010000003.1"/>
</dbReference>
<dbReference type="InterPro" id="IPR001509">
    <property type="entry name" value="Epimerase_deHydtase"/>
</dbReference>
<dbReference type="EMBL" id="JACHIO010000003">
    <property type="protein sequence ID" value="MBB5062639.1"/>
    <property type="molecule type" value="Genomic_DNA"/>
</dbReference>
<sequence length="118" mass="12344">MSRIALVAGVTGIVSNNLAHQSLYNGWEAHGITRRASKTVGGFNFIAADLLDATALSAHDSSDLCQCSPLEGDVTIPSSSLMPGSIPRKEPTIFSSERVGATAIRSFNGNNYSSSDSV</sequence>
<feature type="domain" description="NAD-dependent epimerase/dehydratase" evidence="1">
    <location>
        <begin position="5"/>
        <end position="57"/>
    </location>
</feature>